<accession>A0ABQ4C1H0</accession>
<name>A0ABQ4C1H0_9ACTN</name>
<dbReference type="Proteomes" id="UP000624325">
    <property type="component" value="Unassembled WGS sequence"/>
</dbReference>
<dbReference type="RefSeq" id="WP_203702503.1">
    <property type="nucleotide sequence ID" value="NZ_BAAALU010000001.1"/>
</dbReference>
<protein>
    <submittedName>
        <fullName evidence="1">Uncharacterized protein</fullName>
    </submittedName>
</protein>
<evidence type="ECO:0000313" key="1">
    <source>
        <dbReference type="EMBL" id="GIF56622.1"/>
    </source>
</evidence>
<evidence type="ECO:0000313" key="2">
    <source>
        <dbReference type="Proteomes" id="UP000624325"/>
    </source>
</evidence>
<dbReference type="EMBL" id="BONC01000016">
    <property type="protein sequence ID" value="GIF56622.1"/>
    <property type="molecule type" value="Genomic_DNA"/>
</dbReference>
<proteinExistence type="predicted"/>
<comment type="caution">
    <text evidence="1">The sequence shown here is derived from an EMBL/GenBank/DDBJ whole genome shotgun (WGS) entry which is preliminary data.</text>
</comment>
<sequence>MYSTFLRPYEQDCDCRCPAHRGQPRLTYNDSNCHCLITCATQPLTLLAPEVGGALFLNFHGTLWFVSAPEPGHWDWRHATPVDVGHRLLATAIAIADALHSSSIELQRFRHH</sequence>
<keyword evidence="2" id="KW-1185">Reference proteome</keyword>
<reference evidence="1 2" key="1">
    <citation type="submission" date="2021-01" db="EMBL/GenBank/DDBJ databases">
        <title>Whole genome shotgun sequence of Asanoa iriomotensis NBRC 100142.</title>
        <authorList>
            <person name="Komaki H."/>
            <person name="Tamura T."/>
        </authorList>
    </citation>
    <scope>NUCLEOTIDE SEQUENCE [LARGE SCALE GENOMIC DNA]</scope>
    <source>
        <strain evidence="1 2">NBRC 100142</strain>
    </source>
</reference>
<organism evidence="1 2">
    <name type="scientific">Asanoa iriomotensis</name>
    <dbReference type="NCBI Taxonomy" id="234613"/>
    <lineage>
        <taxon>Bacteria</taxon>
        <taxon>Bacillati</taxon>
        <taxon>Actinomycetota</taxon>
        <taxon>Actinomycetes</taxon>
        <taxon>Micromonosporales</taxon>
        <taxon>Micromonosporaceae</taxon>
        <taxon>Asanoa</taxon>
    </lineage>
</organism>
<gene>
    <name evidence="1" type="ORF">Air01nite_27170</name>
</gene>